<gene>
    <name evidence="1" type="ORF">FKW44_018208</name>
</gene>
<evidence type="ECO:0000313" key="2">
    <source>
        <dbReference type="Proteomes" id="UP000595437"/>
    </source>
</evidence>
<accession>A0A7T8JWH6</accession>
<dbReference type="SUPFAM" id="SSF53756">
    <property type="entry name" value="UDP-Glycosyltransferase/glycogen phosphorylase"/>
    <property type="match status" value="1"/>
</dbReference>
<dbReference type="GO" id="GO:0005829">
    <property type="term" value="C:cytosol"/>
    <property type="evidence" value="ECO:0007669"/>
    <property type="project" value="TreeGrafter"/>
</dbReference>
<name>A0A7T8JWH6_CALRO</name>
<protein>
    <submittedName>
        <fullName evidence="1">Alpha_alphatrehalosephosphate synthase A-like</fullName>
    </submittedName>
</protein>
<keyword evidence="2" id="KW-1185">Reference proteome</keyword>
<dbReference type="PANTHER" id="PTHR10788">
    <property type="entry name" value="TREHALOSE-6-PHOSPHATE SYNTHASE"/>
    <property type="match status" value="1"/>
</dbReference>
<dbReference type="OrthoDB" id="755951at2759"/>
<evidence type="ECO:0000313" key="1">
    <source>
        <dbReference type="EMBL" id="QQP37812.1"/>
    </source>
</evidence>
<sequence length="89" mass="10427">MMSCDLIGFHTSDYVLNFMDSIQRGLGCRIDKSEFLAEHYDRTYIGKVIYLQIAVPSRTDVKEYQDLKDYLDKLVGKLKHILMADLKEY</sequence>
<dbReference type="Gene3D" id="3.40.50.2000">
    <property type="entry name" value="Glycogen Phosphorylase B"/>
    <property type="match status" value="1"/>
</dbReference>
<dbReference type="Proteomes" id="UP000595437">
    <property type="component" value="Chromosome 12"/>
</dbReference>
<dbReference type="EMBL" id="CP045901">
    <property type="protein sequence ID" value="QQP37812.1"/>
    <property type="molecule type" value="Genomic_DNA"/>
</dbReference>
<dbReference type="PANTHER" id="PTHR10788:SF106">
    <property type="entry name" value="BCDNA.GH08860"/>
    <property type="match status" value="1"/>
</dbReference>
<reference evidence="2" key="1">
    <citation type="submission" date="2021-01" db="EMBL/GenBank/DDBJ databases">
        <title>Caligus Genome Assembly.</title>
        <authorList>
            <person name="Gallardo-Escarate C."/>
        </authorList>
    </citation>
    <scope>NUCLEOTIDE SEQUENCE [LARGE SCALE GENOMIC DNA]</scope>
</reference>
<feature type="non-terminal residue" evidence="1">
    <location>
        <position position="1"/>
    </location>
</feature>
<dbReference type="GO" id="GO:0004805">
    <property type="term" value="F:trehalose-phosphatase activity"/>
    <property type="evidence" value="ECO:0007669"/>
    <property type="project" value="TreeGrafter"/>
</dbReference>
<dbReference type="InterPro" id="IPR001830">
    <property type="entry name" value="Glyco_trans_20"/>
</dbReference>
<dbReference type="AlphaFoldDB" id="A0A7T8JWH6"/>
<organism evidence="1 2">
    <name type="scientific">Caligus rogercresseyi</name>
    <name type="common">Sea louse</name>
    <dbReference type="NCBI Taxonomy" id="217165"/>
    <lineage>
        <taxon>Eukaryota</taxon>
        <taxon>Metazoa</taxon>
        <taxon>Ecdysozoa</taxon>
        <taxon>Arthropoda</taxon>
        <taxon>Crustacea</taxon>
        <taxon>Multicrustacea</taxon>
        <taxon>Hexanauplia</taxon>
        <taxon>Copepoda</taxon>
        <taxon>Siphonostomatoida</taxon>
        <taxon>Caligidae</taxon>
        <taxon>Caligus</taxon>
    </lineage>
</organism>
<proteinExistence type="predicted"/>
<dbReference type="GO" id="GO:0005992">
    <property type="term" value="P:trehalose biosynthetic process"/>
    <property type="evidence" value="ECO:0007669"/>
    <property type="project" value="InterPro"/>
</dbReference>
<dbReference type="GO" id="GO:0003825">
    <property type="term" value="F:alpha,alpha-trehalose-phosphate synthase (UDP-forming) activity"/>
    <property type="evidence" value="ECO:0007669"/>
    <property type="project" value="TreeGrafter"/>
</dbReference>